<evidence type="ECO:0000313" key="1">
    <source>
        <dbReference type="EMBL" id="OKH37404.1"/>
    </source>
</evidence>
<proteinExistence type="predicted"/>
<dbReference type="Proteomes" id="UP000185860">
    <property type="component" value="Unassembled WGS sequence"/>
</dbReference>
<evidence type="ECO:0008006" key="3">
    <source>
        <dbReference type="Google" id="ProtNLM"/>
    </source>
</evidence>
<reference evidence="1 2" key="1">
    <citation type="submission" date="2016-11" db="EMBL/GenBank/DDBJ databases">
        <title>Draft Genome Sequences of Nine Cyanobacterial Strains from Diverse Habitats.</title>
        <authorList>
            <person name="Zhu T."/>
            <person name="Hou S."/>
            <person name="Lu X."/>
            <person name="Hess W.R."/>
        </authorList>
    </citation>
    <scope>NUCLEOTIDE SEQUENCE [LARGE SCALE GENOMIC DNA]</scope>
    <source>
        <strain evidence="1 2">IAM M-71</strain>
    </source>
</reference>
<sequence length="275" mass="30074">MYRFLTVLSPTLISAIVVIGLSILNNKISIAQNPVFVKSQEMPSNTINVSQLTNGITPQILINQRAITVIGQGQVIAPADIARLEFRFASRNPLENSHRNTPVTVSPAEELLKPIVDALIAIAVPTDNMEIQTNTLENPKLLVKILKPTRERMQEVVKTATLATETSQLFIQGISAEYAVNNCQPLEINARRNAIKDAEMQVRSVALEMRLQLGELLLVTVYPIVSPASVSACGTKQAVPLSPFSNINQSIPPYDPSALPEVQVRSQISVTYSIK</sequence>
<dbReference type="AlphaFoldDB" id="A0A1U7IJL3"/>
<dbReference type="RefSeq" id="WP_073594153.1">
    <property type="nucleotide sequence ID" value="NZ_MRCE01000012.1"/>
</dbReference>
<dbReference type="Pfam" id="PF04402">
    <property type="entry name" value="SIMPL"/>
    <property type="match status" value="1"/>
</dbReference>
<dbReference type="EMBL" id="MRCE01000012">
    <property type="protein sequence ID" value="OKH37404.1"/>
    <property type="molecule type" value="Genomic_DNA"/>
</dbReference>
<dbReference type="OrthoDB" id="480150at2"/>
<dbReference type="InterPro" id="IPR007497">
    <property type="entry name" value="SIMPL/DUF541"/>
</dbReference>
<comment type="caution">
    <text evidence="1">The sequence shown here is derived from an EMBL/GenBank/DDBJ whole genome shotgun (WGS) entry which is preliminary data.</text>
</comment>
<gene>
    <name evidence="1" type="ORF">NIES2119_14260</name>
</gene>
<organism evidence="1 2">
    <name type="scientific">[Phormidium ambiguum] IAM M-71</name>
    <dbReference type="NCBI Taxonomy" id="454136"/>
    <lineage>
        <taxon>Bacteria</taxon>
        <taxon>Bacillati</taxon>
        <taxon>Cyanobacteriota</taxon>
        <taxon>Cyanophyceae</taxon>
        <taxon>Oscillatoriophycideae</taxon>
        <taxon>Aerosakkonematales</taxon>
        <taxon>Aerosakkonemataceae</taxon>
        <taxon>Floridanema</taxon>
    </lineage>
</organism>
<evidence type="ECO:0000313" key="2">
    <source>
        <dbReference type="Proteomes" id="UP000185860"/>
    </source>
</evidence>
<accession>A0A1U7IJL3</accession>
<protein>
    <recommendedName>
        <fullName evidence="3">SIMPL domain-containing protein</fullName>
    </recommendedName>
</protein>
<name>A0A1U7IJL3_9CYAN</name>
<dbReference type="STRING" id="454136.NIES2119_14260"/>